<dbReference type="Gene3D" id="1.10.510.10">
    <property type="entry name" value="Transferase(Phosphotransferase) domain 1"/>
    <property type="match status" value="1"/>
</dbReference>
<dbReference type="EMBL" id="MOXD01000005">
    <property type="protein sequence ID" value="OMQ22798.1"/>
    <property type="molecule type" value="Genomic_DNA"/>
</dbReference>
<dbReference type="GO" id="GO:0006265">
    <property type="term" value="P:DNA topological change"/>
    <property type="evidence" value="ECO:0007669"/>
    <property type="project" value="InterPro"/>
</dbReference>
<keyword evidence="4" id="KW-1185">Reference proteome</keyword>
<feature type="domain" description="Protein kinase" evidence="2">
    <location>
        <begin position="11"/>
        <end position="293"/>
    </location>
</feature>
<dbReference type="OrthoDB" id="5782056at2"/>
<reference evidence="3 4" key="1">
    <citation type="submission" date="2016-11" db="EMBL/GenBank/DDBJ databases">
        <title>Rahnella oryzae sp. nov., isolated from rice root.</title>
        <authorList>
            <person name="Zhang X.-X."/>
            <person name="Zhang J."/>
        </authorList>
    </citation>
    <scope>NUCLEOTIDE SEQUENCE [LARGE SCALE GENOMIC DNA]</scope>
    <source>
        <strain evidence="3 4">J11-6</strain>
    </source>
</reference>
<comment type="caution">
    <text evidence="3">The sequence shown here is derived from an EMBL/GenBank/DDBJ whole genome shotgun (WGS) entry which is preliminary data.</text>
</comment>
<keyword evidence="1" id="KW-1133">Transmembrane helix</keyword>
<dbReference type="GO" id="GO:0005694">
    <property type="term" value="C:chromosome"/>
    <property type="evidence" value="ECO:0007669"/>
    <property type="project" value="InterPro"/>
</dbReference>
<gene>
    <name evidence="3" type="ORF">BMI79_10130</name>
</gene>
<keyword evidence="1" id="KW-0472">Membrane</keyword>
<evidence type="ECO:0000313" key="3">
    <source>
        <dbReference type="EMBL" id="OMQ22798.1"/>
    </source>
</evidence>
<dbReference type="SUPFAM" id="SSF57783">
    <property type="entry name" value="Zinc beta-ribbon"/>
    <property type="match status" value="1"/>
</dbReference>
<dbReference type="GO" id="GO:0003677">
    <property type="term" value="F:DNA binding"/>
    <property type="evidence" value="ECO:0007669"/>
    <property type="project" value="InterPro"/>
</dbReference>
<dbReference type="Pfam" id="PF00069">
    <property type="entry name" value="Pkinase"/>
    <property type="match status" value="1"/>
</dbReference>
<evidence type="ECO:0000259" key="2">
    <source>
        <dbReference type="PROSITE" id="PS50011"/>
    </source>
</evidence>
<protein>
    <recommendedName>
        <fullName evidence="2">Protein kinase domain-containing protein</fullName>
    </recommendedName>
</protein>
<dbReference type="STRING" id="2034155.BMI79_10130"/>
<evidence type="ECO:0000313" key="4">
    <source>
        <dbReference type="Proteomes" id="UP000216021"/>
    </source>
</evidence>
<dbReference type="GO" id="GO:0005524">
    <property type="term" value="F:ATP binding"/>
    <property type="evidence" value="ECO:0007669"/>
    <property type="project" value="InterPro"/>
</dbReference>
<dbReference type="PROSITE" id="PS50011">
    <property type="entry name" value="PROTEIN_KINASE_DOM"/>
    <property type="match status" value="1"/>
</dbReference>
<proteinExistence type="predicted"/>
<dbReference type="Gene3D" id="3.30.65.10">
    <property type="entry name" value="Bacterial Topoisomerase I, domain 1"/>
    <property type="match status" value="1"/>
</dbReference>
<dbReference type="InterPro" id="IPR013498">
    <property type="entry name" value="Topo_IA_Znf"/>
</dbReference>
<dbReference type="GO" id="GO:0004672">
    <property type="term" value="F:protein kinase activity"/>
    <property type="evidence" value="ECO:0007669"/>
    <property type="project" value="InterPro"/>
</dbReference>
<organism evidence="3 4">
    <name type="scientific">Serratia oryzae</name>
    <dbReference type="NCBI Taxonomy" id="2034155"/>
    <lineage>
        <taxon>Bacteria</taxon>
        <taxon>Pseudomonadati</taxon>
        <taxon>Pseudomonadota</taxon>
        <taxon>Gammaproteobacteria</taxon>
        <taxon>Enterobacterales</taxon>
        <taxon>Yersiniaceae</taxon>
        <taxon>Serratia</taxon>
    </lineage>
</organism>
<keyword evidence="1" id="KW-0812">Transmembrane</keyword>
<evidence type="ECO:0000256" key="1">
    <source>
        <dbReference type="SAM" id="Phobius"/>
    </source>
</evidence>
<dbReference type="RefSeq" id="WP_076942083.1">
    <property type="nucleotide sequence ID" value="NZ_MOXD01000005.1"/>
</dbReference>
<dbReference type="SMART" id="SM00220">
    <property type="entry name" value="S_TKc"/>
    <property type="match status" value="1"/>
</dbReference>
<dbReference type="SUPFAM" id="SSF56112">
    <property type="entry name" value="Protein kinase-like (PK-like)"/>
    <property type="match status" value="1"/>
</dbReference>
<sequence>MQEIVIGSEQVSVAELIGKGGEGEVYKINNRPEIVVKIYNVNKRSEREGKVRAMVDTALYSKTNLIAYPREIVTDKTGKFLGFVMRFVSGYHPLHELYSPKSRLRHFPKSDYRFLVRAALNVARAVGKVHQDGGVIGDLNHSGILVAQDATIALIDADSFQFYLKGITYHCVVGVPEFTPPELHGKNLALVERTIEHDNFGLAVAIFHLLFMGRHPYAGRYSGPDISMSEAIAQNRFAFSLIRQNETQTISPPGSLTLDLFPDVLAHAFEQAFGLAPGARPNAKAWIQILTTLESSLSSCNTIKTHYYPSKAKGCVWCKLSASSQFDMFPDRSAIFSNIATDASGTEQAIREIQMFYFPTLEDLLPSPSPVKSRSDALIAAKSGGFSRALLGLLMIGGALLGFTYLPSVFYIWIGIAIWGYSFFSNRKLDKFKFINHFKEADNLVQHELDAFLQRNGLIEFIKIRESLDVSIARYKGQDIALVRDLAILKSSRKERQLKFYLDSFSIRKAKISGIGPAKTATLISFGIETAADINRTDVLRVPGFGKVMTEKLLDWRKGKESKFTYNQKSNVQDATDEKILYGQYSVEKVKLENIIRNGLVMLKNAKVSLKDLPSKTRSDSALCKAINIRAQAEHDLKELGLSVPVSSVILPIKPLPQPIIPPSKLSGSALPNRTSNHVRSTTVVPNCPRCGSLMRRRSGKHGPFWGCQNYPRCKGTRN</sequence>
<dbReference type="Proteomes" id="UP000216021">
    <property type="component" value="Unassembled WGS sequence"/>
</dbReference>
<dbReference type="AlphaFoldDB" id="A0A1S8CJ27"/>
<feature type="transmembrane region" description="Helical" evidence="1">
    <location>
        <begin position="391"/>
        <end position="424"/>
    </location>
</feature>
<name>A0A1S8CJ27_9GAMM</name>
<dbReference type="Pfam" id="PF01396">
    <property type="entry name" value="Zn_ribbon_Top1"/>
    <property type="match status" value="1"/>
</dbReference>
<dbReference type="GO" id="GO:0003916">
    <property type="term" value="F:DNA topoisomerase activity"/>
    <property type="evidence" value="ECO:0007669"/>
    <property type="project" value="InterPro"/>
</dbReference>
<dbReference type="Gene3D" id="3.30.200.20">
    <property type="entry name" value="Phosphorylase Kinase, domain 1"/>
    <property type="match status" value="1"/>
</dbReference>
<dbReference type="InterPro" id="IPR011009">
    <property type="entry name" value="Kinase-like_dom_sf"/>
</dbReference>
<dbReference type="InterPro" id="IPR000719">
    <property type="entry name" value="Prot_kinase_dom"/>
</dbReference>
<accession>A0A1S8CJ27</accession>